<evidence type="ECO:0000256" key="8">
    <source>
        <dbReference type="ARBA" id="ARBA00023136"/>
    </source>
</evidence>
<gene>
    <name evidence="11" type="ORF">C477_00400</name>
</gene>
<evidence type="ECO:0000256" key="7">
    <source>
        <dbReference type="ARBA" id="ARBA00023065"/>
    </source>
</evidence>
<dbReference type="GO" id="GO:0006811">
    <property type="term" value="P:monoatomic ion transport"/>
    <property type="evidence" value="ECO:0007669"/>
    <property type="project" value="UniProtKB-KW"/>
</dbReference>
<feature type="transmembrane region" description="Helical" evidence="10">
    <location>
        <begin position="430"/>
        <end position="453"/>
    </location>
</feature>
<dbReference type="InterPro" id="IPR002528">
    <property type="entry name" value="MATE_fam"/>
</dbReference>
<keyword evidence="4" id="KW-1003">Cell membrane</keyword>
<feature type="transmembrane region" description="Helical" evidence="10">
    <location>
        <begin position="178"/>
        <end position="197"/>
    </location>
</feature>
<keyword evidence="3" id="KW-0050">Antiport</keyword>
<dbReference type="eggNOG" id="arCOG01731">
    <property type="taxonomic scope" value="Archaea"/>
</dbReference>
<keyword evidence="7" id="KW-0406">Ion transport</keyword>
<feature type="transmembrane region" description="Helical" evidence="10">
    <location>
        <begin position="109"/>
        <end position="127"/>
    </location>
</feature>
<dbReference type="GO" id="GO:0005886">
    <property type="term" value="C:plasma membrane"/>
    <property type="evidence" value="ECO:0007669"/>
    <property type="project" value="UniProtKB-SubCell"/>
</dbReference>
<dbReference type="GO" id="GO:0042910">
    <property type="term" value="F:xenobiotic transmembrane transporter activity"/>
    <property type="evidence" value="ECO:0007669"/>
    <property type="project" value="InterPro"/>
</dbReference>
<keyword evidence="2" id="KW-0813">Transport</keyword>
<evidence type="ECO:0000313" key="12">
    <source>
        <dbReference type="Proteomes" id="UP000011657"/>
    </source>
</evidence>
<evidence type="ECO:0000256" key="4">
    <source>
        <dbReference type="ARBA" id="ARBA00022475"/>
    </source>
</evidence>
<dbReference type="PANTHER" id="PTHR43298">
    <property type="entry name" value="MULTIDRUG RESISTANCE PROTEIN NORM-RELATED"/>
    <property type="match status" value="1"/>
</dbReference>
<dbReference type="Proteomes" id="UP000011657">
    <property type="component" value="Unassembled WGS sequence"/>
</dbReference>
<evidence type="ECO:0000256" key="2">
    <source>
        <dbReference type="ARBA" id="ARBA00022448"/>
    </source>
</evidence>
<dbReference type="STRING" id="1227488.C477_00400"/>
<dbReference type="GO" id="GO:0015297">
    <property type="term" value="F:antiporter activity"/>
    <property type="evidence" value="ECO:0007669"/>
    <property type="project" value="UniProtKB-KW"/>
</dbReference>
<organism evidence="11 12">
    <name type="scientific">Haloterrigena salina JCM 13891</name>
    <dbReference type="NCBI Taxonomy" id="1227488"/>
    <lineage>
        <taxon>Archaea</taxon>
        <taxon>Methanobacteriati</taxon>
        <taxon>Methanobacteriota</taxon>
        <taxon>Stenosarchaea group</taxon>
        <taxon>Halobacteria</taxon>
        <taxon>Halobacteriales</taxon>
        <taxon>Natrialbaceae</taxon>
        <taxon>Haloterrigena</taxon>
    </lineage>
</organism>
<dbReference type="InterPro" id="IPR050222">
    <property type="entry name" value="MATE_MdtK"/>
</dbReference>
<dbReference type="CDD" id="cd13137">
    <property type="entry name" value="MATE_NorM_like"/>
    <property type="match status" value="1"/>
</dbReference>
<dbReference type="EMBL" id="AOIS01000003">
    <property type="protein sequence ID" value="ELZ24624.1"/>
    <property type="molecule type" value="Genomic_DNA"/>
</dbReference>
<dbReference type="Pfam" id="PF01554">
    <property type="entry name" value="MatE"/>
    <property type="match status" value="2"/>
</dbReference>
<feature type="transmembrane region" description="Helical" evidence="10">
    <location>
        <begin position="340"/>
        <end position="362"/>
    </location>
</feature>
<feature type="transmembrane region" description="Helical" evidence="10">
    <location>
        <begin position="139"/>
        <end position="157"/>
    </location>
</feature>
<feature type="transmembrane region" description="Helical" evidence="10">
    <location>
        <begin position="203"/>
        <end position="226"/>
    </location>
</feature>
<feature type="transmembrane region" description="Helical" evidence="10">
    <location>
        <begin position="49"/>
        <end position="71"/>
    </location>
</feature>
<dbReference type="PANTHER" id="PTHR43298:SF2">
    <property type="entry name" value="FMN_FAD EXPORTER YEEO-RELATED"/>
    <property type="match status" value="1"/>
</dbReference>
<reference evidence="11 12" key="1">
    <citation type="journal article" date="2014" name="PLoS Genet.">
        <title>Phylogenetically driven sequencing of extremely halophilic archaea reveals strategies for static and dynamic osmo-response.</title>
        <authorList>
            <person name="Becker E.A."/>
            <person name="Seitzer P.M."/>
            <person name="Tritt A."/>
            <person name="Larsen D."/>
            <person name="Krusor M."/>
            <person name="Yao A.I."/>
            <person name="Wu D."/>
            <person name="Madern D."/>
            <person name="Eisen J.A."/>
            <person name="Darling A.E."/>
            <person name="Facciotti M.T."/>
        </authorList>
    </citation>
    <scope>NUCLEOTIDE SEQUENCE [LARGE SCALE GENOMIC DNA]</scope>
    <source>
        <strain evidence="11 12">JCM 13891</strain>
    </source>
</reference>
<keyword evidence="12" id="KW-1185">Reference proteome</keyword>
<feature type="transmembrane region" description="Helical" evidence="10">
    <location>
        <begin position="270"/>
        <end position="291"/>
    </location>
</feature>
<dbReference type="InterPro" id="IPR048279">
    <property type="entry name" value="MdtK-like"/>
</dbReference>
<feature type="transmembrane region" description="Helical" evidence="10">
    <location>
        <begin position="403"/>
        <end position="424"/>
    </location>
</feature>
<keyword evidence="6 10" id="KW-1133">Transmembrane helix</keyword>
<evidence type="ECO:0000256" key="10">
    <source>
        <dbReference type="SAM" id="Phobius"/>
    </source>
</evidence>
<keyword evidence="8 10" id="KW-0472">Membrane</keyword>
<comment type="subcellular location">
    <subcellularLocation>
        <location evidence="1">Cell membrane</location>
        <topology evidence="1">Multi-pass membrane protein</topology>
    </subcellularLocation>
</comment>
<protein>
    <recommendedName>
        <fullName evidence="9">Multidrug-efflux transporter</fullName>
    </recommendedName>
</protein>
<evidence type="ECO:0000256" key="1">
    <source>
        <dbReference type="ARBA" id="ARBA00004651"/>
    </source>
</evidence>
<evidence type="ECO:0000256" key="9">
    <source>
        <dbReference type="ARBA" id="ARBA00031636"/>
    </source>
</evidence>
<dbReference type="PIRSF" id="PIRSF006603">
    <property type="entry name" value="DinF"/>
    <property type="match status" value="1"/>
</dbReference>
<evidence type="ECO:0000256" key="5">
    <source>
        <dbReference type="ARBA" id="ARBA00022692"/>
    </source>
</evidence>
<comment type="caution">
    <text evidence="11">The sequence shown here is derived from an EMBL/GenBank/DDBJ whole genome shotgun (WGS) entry which is preliminary data.</text>
</comment>
<dbReference type="AlphaFoldDB" id="M0CRX3"/>
<sequence length="473" mass="49822">MLRAVLGALAGLLERANVIKRTRLRATVDLAWPRIVTGLARMSKQTADVAMVGLVSGSPAIAGLAFAYAYWQLGDRISLGLSGGSISLVSQHYGADEIDLANRTITQSYLIATALSVPLAAVFYWRPEFLIGLMSDDPAAIEYGATYLLVVAPAIVFEFYNKIASRIFAGIGDTFTPMLLRGGGAAINIVLNVVLIFGLGMGVVGAALGTAVSTVLITAGLCWGLAGKSYPTRDTLPVRLSLSGPLVDPSLLRSLVSVSTPLIFQQLARAAVAFPLLAIAAVFGSVTVAGYEIARRMRDLINSLSWGFSIASSSLVGRHLGGDEEDVAAAYGDEIIRFSLLSYVAVAVVVIIFAEPIAGLFVTDEAVIDLAVTFVRVTAVATIGLGLDEAATGALRGAGDTRWPFYAALIGLYGVALPIAYLGVATPLGVTALYLSLVGEMFVPAAITLYRYYTGAWRDVSRSLRERSQGTTD</sequence>
<keyword evidence="5 10" id="KW-0812">Transmembrane</keyword>
<name>M0CRX3_9EURY</name>
<evidence type="ECO:0000256" key="3">
    <source>
        <dbReference type="ARBA" id="ARBA00022449"/>
    </source>
</evidence>
<dbReference type="NCBIfam" id="TIGR00797">
    <property type="entry name" value="matE"/>
    <property type="match status" value="1"/>
</dbReference>
<proteinExistence type="predicted"/>
<evidence type="ECO:0000313" key="11">
    <source>
        <dbReference type="EMBL" id="ELZ24624.1"/>
    </source>
</evidence>
<evidence type="ECO:0000256" key="6">
    <source>
        <dbReference type="ARBA" id="ARBA00022989"/>
    </source>
</evidence>
<accession>M0CRX3</accession>
<dbReference type="PATRIC" id="fig|1227488.3.peg.83"/>